<dbReference type="RefSeq" id="WP_147231744.1">
    <property type="nucleotide sequence ID" value="NZ_VOSB01000014.1"/>
</dbReference>
<name>A0A5C7B874_9FLAO</name>
<dbReference type="AlphaFoldDB" id="A0A5C7B874"/>
<dbReference type="OrthoDB" id="981508at2"/>
<comment type="caution">
    <text evidence="1">The sequence shown here is derived from an EMBL/GenBank/DDBJ whole genome shotgun (WGS) entry which is preliminary data.</text>
</comment>
<keyword evidence="2" id="KW-1185">Reference proteome</keyword>
<dbReference type="Gene3D" id="3.40.50.300">
    <property type="entry name" value="P-loop containing nucleotide triphosphate hydrolases"/>
    <property type="match status" value="1"/>
</dbReference>
<sequence>MNKWIATETNLLPNFTIGGAMKSGTSAKHRILMQHPKVFIPKKEAGFFDIDNILEHSDFNFFYLQ</sequence>
<keyword evidence="1" id="KW-0808">Transferase</keyword>
<evidence type="ECO:0000313" key="1">
    <source>
        <dbReference type="EMBL" id="TXE17122.1"/>
    </source>
</evidence>
<reference evidence="1 2" key="1">
    <citation type="submission" date="2019-08" db="EMBL/GenBank/DDBJ databases">
        <title>Genome of Psychroserpens burtonensis ACAM 167.</title>
        <authorList>
            <person name="Bowman J.P."/>
        </authorList>
    </citation>
    <scope>NUCLEOTIDE SEQUENCE [LARGE SCALE GENOMIC DNA]</scope>
    <source>
        <strain evidence="1 2">ACAM 167</strain>
    </source>
</reference>
<evidence type="ECO:0000313" key="2">
    <source>
        <dbReference type="Proteomes" id="UP000321938"/>
    </source>
</evidence>
<proteinExistence type="predicted"/>
<protein>
    <submittedName>
        <fullName evidence="1">Sulfotransferase</fullName>
    </submittedName>
</protein>
<dbReference type="EMBL" id="VOSB01000014">
    <property type="protein sequence ID" value="TXE17122.1"/>
    <property type="molecule type" value="Genomic_DNA"/>
</dbReference>
<gene>
    <name evidence="1" type="ORF">ES692_10715</name>
</gene>
<accession>A0A5C7B874</accession>
<organism evidence="1 2">
    <name type="scientific">Psychroserpens burtonensis</name>
    <dbReference type="NCBI Taxonomy" id="49278"/>
    <lineage>
        <taxon>Bacteria</taxon>
        <taxon>Pseudomonadati</taxon>
        <taxon>Bacteroidota</taxon>
        <taxon>Flavobacteriia</taxon>
        <taxon>Flavobacteriales</taxon>
        <taxon>Flavobacteriaceae</taxon>
        <taxon>Psychroserpens</taxon>
    </lineage>
</organism>
<dbReference type="InterPro" id="IPR027417">
    <property type="entry name" value="P-loop_NTPase"/>
</dbReference>
<dbReference type="SUPFAM" id="SSF52540">
    <property type="entry name" value="P-loop containing nucleoside triphosphate hydrolases"/>
    <property type="match status" value="1"/>
</dbReference>
<dbReference type="Proteomes" id="UP000321938">
    <property type="component" value="Unassembled WGS sequence"/>
</dbReference>
<dbReference type="GO" id="GO:0016740">
    <property type="term" value="F:transferase activity"/>
    <property type="evidence" value="ECO:0007669"/>
    <property type="project" value="UniProtKB-KW"/>
</dbReference>